<gene>
    <name evidence="3" type="ORF">HNQ61_000859</name>
</gene>
<evidence type="ECO:0000313" key="4">
    <source>
        <dbReference type="Proteomes" id="UP000582837"/>
    </source>
</evidence>
<proteinExistence type="predicted"/>
<dbReference type="EMBL" id="JACHIA010000002">
    <property type="protein sequence ID" value="MBB6069244.1"/>
    <property type="molecule type" value="Genomic_DNA"/>
</dbReference>
<dbReference type="Pfam" id="PF03713">
    <property type="entry name" value="DUF305"/>
    <property type="match status" value="1"/>
</dbReference>
<name>A0A841GV77_9BACT</name>
<feature type="domain" description="DUF305" evidence="2">
    <location>
        <begin position="47"/>
        <end position="206"/>
    </location>
</feature>
<dbReference type="Proteomes" id="UP000582837">
    <property type="component" value="Unassembled WGS sequence"/>
</dbReference>
<dbReference type="RefSeq" id="WP_170037994.1">
    <property type="nucleotide sequence ID" value="NZ_JABDTL010000002.1"/>
</dbReference>
<dbReference type="InterPro" id="IPR005183">
    <property type="entry name" value="DUF305_CopM-like"/>
</dbReference>
<evidence type="ECO:0000313" key="3">
    <source>
        <dbReference type="EMBL" id="MBB6069244.1"/>
    </source>
</evidence>
<dbReference type="InterPro" id="IPR012347">
    <property type="entry name" value="Ferritin-like"/>
</dbReference>
<dbReference type="PANTHER" id="PTHR36933">
    <property type="entry name" value="SLL0788 PROTEIN"/>
    <property type="match status" value="1"/>
</dbReference>
<reference evidence="3 4" key="1">
    <citation type="submission" date="2020-08" db="EMBL/GenBank/DDBJ databases">
        <title>Genomic Encyclopedia of Type Strains, Phase IV (KMG-IV): sequencing the most valuable type-strain genomes for metagenomic binning, comparative biology and taxonomic classification.</title>
        <authorList>
            <person name="Goeker M."/>
        </authorList>
    </citation>
    <scope>NUCLEOTIDE SEQUENCE [LARGE SCALE GENOMIC DNA]</scope>
    <source>
        <strain evidence="3 4">DSM 29007</strain>
    </source>
</reference>
<organism evidence="3 4">
    <name type="scientific">Longimicrobium terrae</name>
    <dbReference type="NCBI Taxonomy" id="1639882"/>
    <lineage>
        <taxon>Bacteria</taxon>
        <taxon>Pseudomonadati</taxon>
        <taxon>Gemmatimonadota</taxon>
        <taxon>Longimicrobiia</taxon>
        <taxon>Longimicrobiales</taxon>
        <taxon>Longimicrobiaceae</taxon>
        <taxon>Longimicrobium</taxon>
    </lineage>
</organism>
<evidence type="ECO:0000259" key="2">
    <source>
        <dbReference type="Pfam" id="PF03713"/>
    </source>
</evidence>
<dbReference type="Gene3D" id="1.20.1260.10">
    <property type="match status" value="1"/>
</dbReference>
<feature type="signal peptide" evidence="1">
    <location>
        <begin position="1"/>
        <end position="23"/>
    </location>
</feature>
<dbReference type="PANTHER" id="PTHR36933:SF1">
    <property type="entry name" value="SLL0788 PROTEIN"/>
    <property type="match status" value="1"/>
</dbReference>
<keyword evidence="4" id="KW-1185">Reference proteome</keyword>
<keyword evidence="1" id="KW-0732">Signal</keyword>
<evidence type="ECO:0000256" key="1">
    <source>
        <dbReference type="SAM" id="SignalP"/>
    </source>
</evidence>
<comment type="caution">
    <text evidence="3">The sequence shown here is derived from an EMBL/GenBank/DDBJ whole genome shotgun (WGS) entry which is preliminary data.</text>
</comment>
<accession>A0A841GV77</accession>
<dbReference type="AlphaFoldDB" id="A0A841GV77"/>
<feature type="chain" id="PRO_5032578409" evidence="1">
    <location>
        <begin position="24"/>
        <end position="216"/>
    </location>
</feature>
<protein>
    <submittedName>
        <fullName evidence="3">Uncharacterized protein (DUF305 family)</fullName>
    </submittedName>
</protein>
<sequence>MKMIPNWTGAALLALVAASPAAAQGTHVHSGMAAAAPTDSARWTPADARFMTMMIGHHAQAIEMAVLAPTNGASPGVLRLAERIKASQEDEIATMQRWLAARRQPVPDPMHGGMAGMDHGAGHEGHGTLMAGMLTPEQMAELRQARGSEFDEMFLNSMIQHHRGAVSMVRELFSTWGAGQDETVFKFASDVNVDQTTEINRMQRMLAGILFGATAP</sequence>